<keyword evidence="3" id="KW-1185">Reference proteome</keyword>
<evidence type="ECO:0000256" key="1">
    <source>
        <dbReference type="SAM" id="SignalP"/>
    </source>
</evidence>
<protein>
    <submittedName>
        <fullName evidence="2">Uncharacterized protein</fullName>
    </submittedName>
</protein>
<feature type="chain" id="PRO_5002440743" evidence="1">
    <location>
        <begin position="20"/>
        <end position="68"/>
    </location>
</feature>
<dbReference type="EMBL" id="JYJG01000411">
    <property type="protein sequence ID" value="KJK38510.1"/>
    <property type="molecule type" value="Genomic_DNA"/>
</dbReference>
<name>A0A0F0GE63_LENAE</name>
<organism evidence="2 3">
    <name type="scientific">Lentzea aerocolonigenes</name>
    <name type="common">Lechevalieria aerocolonigenes</name>
    <name type="synonym">Saccharothrix aerocolonigenes</name>
    <dbReference type="NCBI Taxonomy" id="68170"/>
    <lineage>
        <taxon>Bacteria</taxon>
        <taxon>Bacillati</taxon>
        <taxon>Actinomycetota</taxon>
        <taxon>Actinomycetes</taxon>
        <taxon>Pseudonocardiales</taxon>
        <taxon>Pseudonocardiaceae</taxon>
        <taxon>Lentzea</taxon>
    </lineage>
</organism>
<feature type="signal peptide" evidence="1">
    <location>
        <begin position="1"/>
        <end position="19"/>
    </location>
</feature>
<dbReference type="PATRIC" id="fig|68170.10.peg.1147"/>
<accession>A0A0F0GE63</accession>
<sequence>MLIGTLAAMTLVNVGSASAAGGDWLQGIYPNAGPPTNWRHVADIRRVTVVVCRDNSRWDECTSRDYYP</sequence>
<evidence type="ECO:0000313" key="3">
    <source>
        <dbReference type="Proteomes" id="UP000033393"/>
    </source>
</evidence>
<comment type="caution">
    <text evidence="2">The sequence shown here is derived from an EMBL/GenBank/DDBJ whole genome shotgun (WGS) entry which is preliminary data.</text>
</comment>
<dbReference type="Proteomes" id="UP000033393">
    <property type="component" value="Unassembled WGS sequence"/>
</dbReference>
<proteinExistence type="predicted"/>
<evidence type="ECO:0000313" key="2">
    <source>
        <dbReference type="EMBL" id="KJK38510.1"/>
    </source>
</evidence>
<keyword evidence="1" id="KW-0732">Signal</keyword>
<gene>
    <name evidence="2" type="ORF">UK23_41115</name>
</gene>
<dbReference type="AlphaFoldDB" id="A0A0F0GE63"/>
<reference evidence="2 3" key="1">
    <citation type="submission" date="2015-02" db="EMBL/GenBank/DDBJ databases">
        <authorList>
            <person name="Ju K.-S."/>
            <person name="Doroghazi J.R."/>
            <person name="Metcalf W."/>
        </authorList>
    </citation>
    <scope>NUCLEOTIDE SEQUENCE [LARGE SCALE GENOMIC DNA]</scope>
    <source>
        <strain evidence="2 3">NRRL B-16140</strain>
    </source>
</reference>